<dbReference type="KEGG" id="egl:EGR_00989"/>
<keyword evidence="2 4" id="KW-0863">Zinc-finger</keyword>
<evidence type="ECO:0000313" key="8">
    <source>
        <dbReference type="EMBL" id="EUB64445.1"/>
    </source>
</evidence>
<comment type="caution">
    <text evidence="8">The sequence shown here is derived from an EMBL/GenBank/DDBJ whole genome shotgun (WGS) entry which is preliminary data.</text>
</comment>
<dbReference type="PROSITE" id="PS01359">
    <property type="entry name" value="ZF_PHD_1"/>
    <property type="match status" value="1"/>
</dbReference>
<dbReference type="CDD" id="cd15492">
    <property type="entry name" value="PHD_BRPF_JADE_like"/>
    <property type="match status" value="1"/>
</dbReference>
<keyword evidence="9" id="KW-1185">Reference proteome</keyword>
<evidence type="ECO:0000256" key="4">
    <source>
        <dbReference type="PROSITE-ProRule" id="PRU00146"/>
    </source>
</evidence>
<dbReference type="PROSITE" id="PS50016">
    <property type="entry name" value="ZF_PHD_2"/>
    <property type="match status" value="1"/>
</dbReference>
<dbReference type="GO" id="GO:0008270">
    <property type="term" value="F:zinc ion binding"/>
    <property type="evidence" value="ECO:0007669"/>
    <property type="project" value="UniProtKB-KW"/>
</dbReference>
<protein>
    <recommendedName>
        <fullName evidence="10">Protein Jade-1</fullName>
    </recommendedName>
</protein>
<dbReference type="STRING" id="6210.W6US02"/>
<evidence type="ECO:0000256" key="5">
    <source>
        <dbReference type="SAM" id="MobiDB-lite"/>
    </source>
</evidence>
<dbReference type="InterPro" id="IPR034732">
    <property type="entry name" value="EPHD"/>
</dbReference>
<evidence type="ECO:0000256" key="1">
    <source>
        <dbReference type="ARBA" id="ARBA00022723"/>
    </source>
</evidence>
<dbReference type="EMBL" id="APAU02000003">
    <property type="protein sequence ID" value="EUB64445.1"/>
    <property type="molecule type" value="Genomic_DNA"/>
</dbReference>
<evidence type="ECO:0000259" key="7">
    <source>
        <dbReference type="PROSITE" id="PS51805"/>
    </source>
</evidence>
<feature type="compositionally biased region" description="Low complexity" evidence="5">
    <location>
        <begin position="471"/>
        <end position="480"/>
    </location>
</feature>
<dbReference type="Proteomes" id="UP000019149">
    <property type="component" value="Unassembled WGS sequence"/>
</dbReference>
<feature type="compositionally biased region" description="Basic and acidic residues" evidence="5">
    <location>
        <begin position="490"/>
        <end position="503"/>
    </location>
</feature>
<keyword evidence="3" id="KW-0862">Zinc</keyword>
<reference evidence="8 9" key="1">
    <citation type="journal article" date="2013" name="Nat. Genet.">
        <title>The genome of the hydatid tapeworm Echinococcus granulosus.</title>
        <authorList>
            <person name="Zheng H."/>
            <person name="Zhang W."/>
            <person name="Zhang L."/>
            <person name="Zhang Z."/>
            <person name="Li J."/>
            <person name="Lu G."/>
            <person name="Zhu Y."/>
            <person name="Wang Y."/>
            <person name="Huang Y."/>
            <person name="Liu J."/>
            <person name="Kang H."/>
            <person name="Chen J."/>
            <person name="Wang L."/>
            <person name="Chen A."/>
            <person name="Yu S."/>
            <person name="Gao Z."/>
            <person name="Jin L."/>
            <person name="Gu W."/>
            <person name="Wang Z."/>
            <person name="Zhao L."/>
            <person name="Shi B."/>
            <person name="Wen H."/>
            <person name="Lin R."/>
            <person name="Jones M.K."/>
            <person name="Brejova B."/>
            <person name="Vinar T."/>
            <person name="Zhao G."/>
            <person name="McManus D.P."/>
            <person name="Chen Z."/>
            <person name="Zhou Y."/>
            <person name="Wang S."/>
        </authorList>
    </citation>
    <scope>NUCLEOTIDE SEQUENCE [LARGE SCALE GENOMIC DNA]</scope>
</reference>
<evidence type="ECO:0000259" key="6">
    <source>
        <dbReference type="PROSITE" id="PS50016"/>
    </source>
</evidence>
<dbReference type="AlphaFoldDB" id="W6US02"/>
<dbReference type="Pfam" id="PF13831">
    <property type="entry name" value="PHD_2"/>
    <property type="match status" value="1"/>
</dbReference>
<dbReference type="InterPro" id="IPR019787">
    <property type="entry name" value="Znf_PHD-finger"/>
</dbReference>
<dbReference type="InterPro" id="IPR013083">
    <property type="entry name" value="Znf_RING/FYVE/PHD"/>
</dbReference>
<dbReference type="Gene3D" id="3.30.40.10">
    <property type="entry name" value="Zinc/RING finger domain, C3HC4 (zinc finger)"/>
    <property type="match status" value="2"/>
</dbReference>
<evidence type="ECO:0008006" key="10">
    <source>
        <dbReference type="Google" id="ProtNLM"/>
    </source>
</evidence>
<dbReference type="OrthoDB" id="20839at2759"/>
<dbReference type="OMA" id="VIAKAHI"/>
<dbReference type="InterPro" id="IPR019786">
    <property type="entry name" value="Zinc_finger_PHD-type_CS"/>
</dbReference>
<dbReference type="PANTHER" id="PTHR13793">
    <property type="entry name" value="PHD FINGER PROTEINS"/>
    <property type="match status" value="1"/>
</dbReference>
<dbReference type="Pfam" id="PF13832">
    <property type="entry name" value="zf-HC5HC2H_2"/>
    <property type="match status" value="1"/>
</dbReference>
<dbReference type="PROSITE" id="PS51805">
    <property type="entry name" value="EPHD"/>
    <property type="match status" value="1"/>
</dbReference>
<dbReference type="SUPFAM" id="SSF57903">
    <property type="entry name" value="FYVE/PHD zinc finger"/>
    <property type="match status" value="1"/>
</dbReference>
<sequence>MRELKLYHAFVSFSGTRTSSEACEFCPGHLVCGETGLFIFSPIEYIQMSKLDEVHDLIFNFVKKDVGGADRGPSECFDRRPISLMLVANNDQLERSKLIKITNIWRPDWLKEGVQVASGKHSSMSAFPKKADLPVVKRKITSCSLPDKLIRCFRDEHYNPDVHHVSKKGIVASPVYNIDDLDQAWVTTVNEERTRLQQERIQDWMLEDVLDAAEQICFVKSHLSTLTDEGLKNLEYDEDAKCDVCQSYNGEDGNELVFCEKCNVCVHQACYGIPNLPDGPWHCRLCEMEAHLTARCALCPNKGGAMKLIDDYRSWCHVSCALWVPEVSFQDVDLMEPITNINGIPQARKNLVCVLCKIHYGAPIQCSVKKCKVAFHVTCAFQHNMTMIQELSGYDVRLLVSHYCLPLSLWLTLDSLFGNICESGWSFVGGHCPKHSSKEYQLRLAQLRLLKKPTAQHADTDFTPVASSTNPLSPSPSKSDASPDKYVPTSERRPRGPRKHQDTNDPTANFYMHVTRDDVVALLHRWAQQRSSKRSSGTTSSDQSHQVPLDIVEQLLTYWRLKRRINFNKPLVVEVPQRWFTEPLPSPADFPVSSGEVVERCKDVRLSLDRARLICDMVLSREKKKTTLVRTMKSISHVQLDTVVEDPVAACADEVIAKAHIGSSVYDTTDYSALSIVESSVVGGAKAKPAGYIMTGNPVVDSLPPDQLVVDPFILARLRASFSRKRGRRRQRPLNEGRVGAEVCRQPKLSDFLTAPVRRRGRPRKALTAVQTNSDVQAMAGLQDPDDTEDTLDVSYNSLS</sequence>
<evidence type="ECO:0000256" key="3">
    <source>
        <dbReference type="ARBA" id="ARBA00022833"/>
    </source>
</evidence>
<organism evidence="8 9">
    <name type="scientific">Echinococcus granulosus</name>
    <name type="common">Hydatid tapeworm</name>
    <dbReference type="NCBI Taxonomy" id="6210"/>
    <lineage>
        <taxon>Eukaryota</taxon>
        <taxon>Metazoa</taxon>
        <taxon>Spiralia</taxon>
        <taxon>Lophotrochozoa</taxon>
        <taxon>Platyhelminthes</taxon>
        <taxon>Cestoda</taxon>
        <taxon>Eucestoda</taxon>
        <taxon>Cyclophyllidea</taxon>
        <taxon>Taeniidae</taxon>
        <taxon>Echinococcus</taxon>
        <taxon>Echinococcus granulosus group</taxon>
    </lineage>
</organism>
<dbReference type="CTD" id="36336704"/>
<accession>W6US02</accession>
<dbReference type="InterPro" id="IPR050701">
    <property type="entry name" value="Histone_Mod_Regulator"/>
</dbReference>
<name>W6US02_ECHGR</name>
<dbReference type="InterPro" id="IPR011011">
    <property type="entry name" value="Znf_FYVE_PHD"/>
</dbReference>
<dbReference type="InterPro" id="IPR001965">
    <property type="entry name" value="Znf_PHD"/>
</dbReference>
<dbReference type="SMART" id="SM00249">
    <property type="entry name" value="PHD"/>
    <property type="match status" value="2"/>
</dbReference>
<gene>
    <name evidence="8" type="ORF">EGR_00989</name>
</gene>
<feature type="domain" description="PHD-type" evidence="6">
    <location>
        <begin position="239"/>
        <end position="289"/>
    </location>
</feature>
<dbReference type="PANTHER" id="PTHR13793:SF160">
    <property type="entry name" value="PHD FINGER PROTEIN RHINOCEROS"/>
    <property type="match status" value="1"/>
</dbReference>
<dbReference type="GO" id="GO:0006357">
    <property type="term" value="P:regulation of transcription by RNA polymerase II"/>
    <property type="evidence" value="ECO:0007669"/>
    <property type="project" value="TreeGrafter"/>
</dbReference>
<feature type="region of interest" description="Disordered" evidence="5">
    <location>
        <begin position="458"/>
        <end position="510"/>
    </location>
</feature>
<proteinExistence type="predicted"/>
<evidence type="ECO:0000313" key="9">
    <source>
        <dbReference type="Proteomes" id="UP000019149"/>
    </source>
</evidence>
<feature type="domain" description="PHD-type" evidence="7">
    <location>
        <begin position="293"/>
        <end position="408"/>
    </location>
</feature>
<dbReference type="RefSeq" id="XP_024355641.1">
    <property type="nucleotide sequence ID" value="XM_024490238.1"/>
</dbReference>
<keyword evidence="1" id="KW-0479">Metal-binding</keyword>
<dbReference type="GeneID" id="36336704"/>
<evidence type="ECO:0000256" key="2">
    <source>
        <dbReference type="ARBA" id="ARBA00022771"/>
    </source>
</evidence>